<evidence type="ECO:0000313" key="2">
    <source>
        <dbReference type="EMBL" id="ELT88257.1"/>
    </source>
</evidence>
<dbReference type="Pfam" id="PF15370">
    <property type="entry name" value="NOPCHAP1"/>
    <property type="match status" value="1"/>
</dbReference>
<dbReference type="AlphaFoldDB" id="R7T521"/>
<dbReference type="GO" id="GO:0062064">
    <property type="term" value="F:box C/D methylation guide snoRNP complex binding"/>
    <property type="evidence" value="ECO:0007669"/>
    <property type="project" value="TreeGrafter"/>
</dbReference>
<evidence type="ECO:0000313" key="3">
    <source>
        <dbReference type="EnsemblMetazoa" id="CapteP203906"/>
    </source>
</evidence>
<feature type="compositionally biased region" description="Acidic residues" evidence="1">
    <location>
        <begin position="101"/>
        <end position="115"/>
    </location>
</feature>
<proteinExistence type="predicted"/>
<dbReference type="STRING" id="283909.R7T521"/>
<feature type="region of interest" description="Disordered" evidence="1">
    <location>
        <begin position="25"/>
        <end position="44"/>
    </location>
</feature>
<evidence type="ECO:0000313" key="4">
    <source>
        <dbReference type="Proteomes" id="UP000014760"/>
    </source>
</evidence>
<reference evidence="4" key="1">
    <citation type="submission" date="2012-12" db="EMBL/GenBank/DDBJ databases">
        <authorList>
            <person name="Hellsten U."/>
            <person name="Grimwood J."/>
            <person name="Chapman J.A."/>
            <person name="Shapiro H."/>
            <person name="Aerts A."/>
            <person name="Otillar R.P."/>
            <person name="Terry A.Y."/>
            <person name="Boore J.L."/>
            <person name="Simakov O."/>
            <person name="Marletaz F."/>
            <person name="Cho S.-J."/>
            <person name="Edsinger-Gonzales E."/>
            <person name="Havlak P."/>
            <person name="Kuo D.-H."/>
            <person name="Larsson T."/>
            <person name="Lv J."/>
            <person name="Arendt D."/>
            <person name="Savage R."/>
            <person name="Osoegawa K."/>
            <person name="de Jong P."/>
            <person name="Lindberg D.R."/>
            <person name="Seaver E.C."/>
            <person name="Weisblat D.A."/>
            <person name="Putnam N.H."/>
            <person name="Grigoriev I.V."/>
            <person name="Rokhsar D.S."/>
        </authorList>
    </citation>
    <scope>NUCLEOTIDE SEQUENCE</scope>
    <source>
        <strain evidence="4">I ESC-2004</strain>
    </source>
</reference>
<dbReference type="PANTHER" id="PTHR28674">
    <property type="entry name" value="SIMILAR TO DNA SEGMENT, CHR 10, WAYNE STATE UNIVERSITY 102,-EXPRESSED"/>
    <property type="match status" value="1"/>
</dbReference>
<sequence>MESNEKLRCSSALLEIEKKEDASNILLLKQPDPKPKPTTKGTTFAMPKSSVLQRAMNFLPEIATANSRLPNGGAASIEETEDSEGRFIEMNLSLVPRDESSTDSDSSDGEEENDSNCDSVIEPVTEKNIKLRKGSSGSRKVGIEDITESVGK</sequence>
<evidence type="ECO:0000256" key="1">
    <source>
        <dbReference type="SAM" id="MobiDB-lite"/>
    </source>
</evidence>
<reference evidence="2 4" key="2">
    <citation type="journal article" date="2013" name="Nature">
        <title>Insights into bilaterian evolution from three spiralian genomes.</title>
        <authorList>
            <person name="Simakov O."/>
            <person name="Marletaz F."/>
            <person name="Cho S.J."/>
            <person name="Edsinger-Gonzales E."/>
            <person name="Havlak P."/>
            <person name="Hellsten U."/>
            <person name="Kuo D.H."/>
            <person name="Larsson T."/>
            <person name="Lv J."/>
            <person name="Arendt D."/>
            <person name="Savage R."/>
            <person name="Osoegawa K."/>
            <person name="de Jong P."/>
            <person name="Grimwood J."/>
            <person name="Chapman J.A."/>
            <person name="Shapiro H."/>
            <person name="Aerts A."/>
            <person name="Otillar R.P."/>
            <person name="Terry A.Y."/>
            <person name="Boore J.L."/>
            <person name="Grigoriev I.V."/>
            <person name="Lindberg D.R."/>
            <person name="Seaver E.C."/>
            <person name="Weisblat D.A."/>
            <person name="Putnam N.H."/>
            <person name="Rokhsar D.S."/>
        </authorList>
    </citation>
    <scope>NUCLEOTIDE SEQUENCE</scope>
    <source>
        <strain evidence="2 4">I ESC-2004</strain>
    </source>
</reference>
<feature type="region of interest" description="Disordered" evidence="1">
    <location>
        <begin position="90"/>
        <end position="152"/>
    </location>
</feature>
<dbReference type="OMA" id="ACIREDT"/>
<accession>R7T521</accession>
<dbReference type="InterPro" id="IPR027921">
    <property type="entry name" value="NOPCHAP1"/>
</dbReference>
<name>R7T521_CAPTE</name>
<dbReference type="EMBL" id="AMQN01033553">
    <property type="status" value="NOT_ANNOTATED_CDS"/>
    <property type="molecule type" value="Genomic_DNA"/>
</dbReference>
<dbReference type="HOGENOM" id="CLU_145005_0_0_1"/>
<reference evidence="3" key="3">
    <citation type="submission" date="2015-06" db="UniProtKB">
        <authorList>
            <consortium name="EnsemblMetazoa"/>
        </authorList>
    </citation>
    <scope>IDENTIFICATION</scope>
</reference>
<dbReference type="PANTHER" id="PTHR28674:SF1">
    <property type="entry name" value="NOP PROTEIN CHAPERONE 1"/>
    <property type="match status" value="1"/>
</dbReference>
<organism evidence="2">
    <name type="scientific">Capitella teleta</name>
    <name type="common">Polychaete worm</name>
    <dbReference type="NCBI Taxonomy" id="283909"/>
    <lineage>
        <taxon>Eukaryota</taxon>
        <taxon>Metazoa</taxon>
        <taxon>Spiralia</taxon>
        <taxon>Lophotrochozoa</taxon>
        <taxon>Annelida</taxon>
        <taxon>Polychaeta</taxon>
        <taxon>Sedentaria</taxon>
        <taxon>Scolecida</taxon>
        <taxon>Capitellidae</taxon>
        <taxon>Capitella</taxon>
    </lineage>
</organism>
<dbReference type="EnsemblMetazoa" id="CapteT203906">
    <property type="protein sequence ID" value="CapteP203906"/>
    <property type="gene ID" value="CapteG203906"/>
</dbReference>
<dbReference type="EMBL" id="KB311900">
    <property type="protein sequence ID" value="ELT88257.1"/>
    <property type="molecule type" value="Genomic_DNA"/>
</dbReference>
<dbReference type="OrthoDB" id="1112980at2759"/>
<dbReference type="GO" id="GO:0000492">
    <property type="term" value="P:box C/D snoRNP assembly"/>
    <property type="evidence" value="ECO:0007669"/>
    <property type="project" value="InterPro"/>
</dbReference>
<protein>
    <submittedName>
        <fullName evidence="2 3">Uncharacterized protein</fullName>
    </submittedName>
</protein>
<gene>
    <name evidence="2" type="ORF">CAPTEDRAFT_203906</name>
</gene>
<keyword evidence="4" id="KW-1185">Reference proteome</keyword>
<dbReference type="Proteomes" id="UP000014760">
    <property type="component" value="Unassembled WGS sequence"/>
</dbReference>